<feature type="signal peptide" evidence="1">
    <location>
        <begin position="1"/>
        <end position="19"/>
    </location>
</feature>
<sequence>MTRILGVLALCSVAVAVSACSTGPSAPSGSGSADNLTGRTFISTEVTGDAIPGGGPLVVEFPEPGHLAATAGCNRFAGGIDLADGTLSAPNLASTMMACPPPADGADGWLSTLLSGSPQWSLDGDVLTLTGGATTVSLTNKKVADPDRPITGTEWLATTVRTADAVMSSAALENADVTLMVTDGGQVSGSTGCNRFTGTAQVGDGTLVFGLLATTRVACVDPALAEIENHILAVLSGETTYVVDGTEMTLTASNGVDGVGYRAR</sequence>
<evidence type="ECO:0000313" key="3">
    <source>
        <dbReference type="EMBL" id="MEE2057635.1"/>
    </source>
</evidence>
<dbReference type="PANTHER" id="PTHR35535:SF2">
    <property type="entry name" value="DUF306 DOMAIN-CONTAINING PROTEIN"/>
    <property type="match status" value="1"/>
</dbReference>
<evidence type="ECO:0000256" key="1">
    <source>
        <dbReference type="SAM" id="SignalP"/>
    </source>
</evidence>
<dbReference type="PANTHER" id="PTHR35535">
    <property type="entry name" value="HEAT SHOCK PROTEIN HSLJ"/>
    <property type="match status" value="1"/>
</dbReference>
<keyword evidence="4" id="KW-1185">Reference proteome</keyword>
<dbReference type="RefSeq" id="WP_330132877.1">
    <property type="nucleotide sequence ID" value="NZ_JAUTXY010000003.1"/>
</dbReference>
<feature type="domain" description="DUF306" evidence="2">
    <location>
        <begin position="149"/>
        <end position="255"/>
    </location>
</feature>
<comment type="caution">
    <text evidence="3">The sequence shown here is derived from an EMBL/GenBank/DDBJ whole genome shotgun (WGS) entry which is preliminary data.</text>
</comment>
<feature type="chain" id="PRO_5046788711" evidence="1">
    <location>
        <begin position="20"/>
        <end position="264"/>
    </location>
</feature>
<proteinExistence type="predicted"/>
<gene>
    <name evidence="3" type="ORF">Q7514_08860</name>
</gene>
<dbReference type="InterPro" id="IPR005184">
    <property type="entry name" value="DUF306_Meta_HslJ"/>
</dbReference>
<feature type="domain" description="DUF306" evidence="2">
    <location>
        <begin position="34"/>
        <end position="136"/>
    </location>
</feature>
<dbReference type="InterPro" id="IPR053147">
    <property type="entry name" value="Hsp_HslJ-like"/>
</dbReference>
<dbReference type="Proteomes" id="UP001336020">
    <property type="component" value="Unassembled WGS sequence"/>
</dbReference>
<dbReference type="PROSITE" id="PS51257">
    <property type="entry name" value="PROKAR_LIPOPROTEIN"/>
    <property type="match status" value="1"/>
</dbReference>
<dbReference type="Gene3D" id="2.40.128.270">
    <property type="match status" value="2"/>
</dbReference>
<dbReference type="EMBL" id="JAUTXY010000003">
    <property type="protein sequence ID" value="MEE2057635.1"/>
    <property type="molecule type" value="Genomic_DNA"/>
</dbReference>
<keyword evidence="1" id="KW-0732">Signal</keyword>
<name>A0ABU7L7X2_9NOCA</name>
<protein>
    <submittedName>
        <fullName evidence="3">META domain-containing protein</fullName>
    </submittedName>
</protein>
<accession>A0ABU7L7X2</accession>
<evidence type="ECO:0000259" key="2">
    <source>
        <dbReference type="Pfam" id="PF03724"/>
    </source>
</evidence>
<reference evidence="3 4" key="1">
    <citation type="submission" date="2023-07" db="EMBL/GenBank/DDBJ databases">
        <authorList>
            <person name="Girao M."/>
            <person name="Carvalho M.F."/>
        </authorList>
    </citation>
    <scope>NUCLEOTIDE SEQUENCE [LARGE SCALE GENOMIC DNA]</scope>
    <source>
        <strain evidence="3 4">YIM65754</strain>
    </source>
</reference>
<organism evidence="3 4">
    <name type="scientific">Rhodococcus artemisiae</name>
    <dbReference type="NCBI Taxonomy" id="714159"/>
    <lineage>
        <taxon>Bacteria</taxon>
        <taxon>Bacillati</taxon>
        <taxon>Actinomycetota</taxon>
        <taxon>Actinomycetes</taxon>
        <taxon>Mycobacteriales</taxon>
        <taxon>Nocardiaceae</taxon>
        <taxon>Rhodococcus</taxon>
    </lineage>
</organism>
<dbReference type="InterPro" id="IPR038670">
    <property type="entry name" value="HslJ-like_sf"/>
</dbReference>
<evidence type="ECO:0000313" key="4">
    <source>
        <dbReference type="Proteomes" id="UP001336020"/>
    </source>
</evidence>
<dbReference type="Pfam" id="PF03724">
    <property type="entry name" value="META"/>
    <property type="match status" value="2"/>
</dbReference>